<name>A0A926QKY7_9BACL</name>
<evidence type="ECO:0000259" key="6">
    <source>
        <dbReference type="Pfam" id="PF04542"/>
    </source>
</evidence>
<comment type="similarity">
    <text evidence="1">Belongs to the sigma-70 factor family. ECF subfamily.</text>
</comment>
<feature type="domain" description="RNA polymerase sigma factor 70 region 4 type 2" evidence="7">
    <location>
        <begin position="108"/>
        <end position="160"/>
    </location>
</feature>
<dbReference type="SUPFAM" id="SSF88659">
    <property type="entry name" value="Sigma3 and sigma4 domains of RNA polymerase sigma factors"/>
    <property type="match status" value="1"/>
</dbReference>
<evidence type="ECO:0000313" key="8">
    <source>
        <dbReference type="EMBL" id="MBD0382288.1"/>
    </source>
</evidence>
<keyword evidence="5" id="KW-0804">Transcription</keyword>
<keyword evidence="2" id="KW-0805">Transcription regulation</keyword>
<dbReference type="AlphaFoldDB" id="A0A926QKY7"/>
<dbReference type="NCBIfam" id="TIGR02937">
    <property type="entry name" value="sigma70-ECF"/>
    <property type="match status" value="1"/>
</dbReference>
<evidence type="ECO:0000313" key="9">
    <source>
        <dbReference type="Proteomes" id="UP000650466"/>
    </source>
</evidence>
<dbReference type="InterPro" id="IPR014284">
    <property type="entry name" value="RNA_pol_sigma-70_dom"/>
</dbReference>
<keyword evidence="3" id="KW-0731">Sigma factor</keyword>
<dbReference type="GO" id="GO:0003677">
    <property type="term" value="F:DNA binding"/>
    <property type="evidence" value="ECO:0007669"/>
    <property type="project" value="UniProtKB-KW"/>
</dbReference>
<evidence type="ECO:0000256" key="4">
    <source>
        <dbReference type="ARBA" id="ARBA00023125"/>
    </source>
</evidence>
<dbReference type="Pfam" id="PF04542">
    <property type="entry name" value="Sigma70_r2"/>
    <property type="match status" value="1"/>
</dbReference>
<dbReference type="GO" id="GO:0016987">
    <property type="term" value="F:sigma factor activity"/>
    <property type="evidence" value="ECO:0007669"/>
    <property type="project" value="UniProtKB-KW"/>
</dbReference>
<dbReference type="InterPro" id="IPR007627">
    <property type="entry name" value="RNA_pol_sigma70_r2"/>
</dbReference>
<evidence type="ECO:0000256" key="2">
    <source>
        <dbReference type="ARBA" id="ARBA00023015"/>
    </source>
</evidence>
<accession>A0A926QKY7</accession>
<dbReference type="InterPro" id="IPR013249">
    <property type="entry name" value="RNA_pol_sigma70_r4_t2"/>
</dbReference>
<dbReference type="InterPro" id="IPR013324">
    <property type="entry name" value="RNA_pol_sigma_r3/r4-like"/>
</dbReference>
<dbReference type="Pfam" id="PF08281">
    <property type="entry name" value="Sigma70_r4_2"/>
    <property type="match status" value="1"/>
</dbReference>
<dbReference type="SUPFAM" id="SSF54593">
    <property type="entry name" value="Glyoxalase/Bleomycin resistance protein/Dihydroxybiphenyl dioxygenase"/>
    <property type="match status" value="1"/>
</dbReference>
<keyword evidence="9" id="KW-1185">Reference proteome</keyword>
<evidence type="ECO:0000256" key="1">
    <source>
        <dbReference type="ARBA" id="ARBA00010641"/>
    </source>
</evidence>
<dbReference type="PANTHER" id="PTHR43133:SF8">
    <property type="entry name" value="RNA POLYMERASE SIGMA FACTOR HI_1459-RELATED"/>
    <property type="match status" value="1"/>
</dbReference>
<gene>
    <name evidence="8" type="ORF">ICC18_19410</name>
</gene>
<organism evidence="8 9">
    <name type="scientific">Paenibacillus sedimenti</name>
    <dbReference type="NCBI Taxonomy" id="2770274"/>
    <lineage>
        <taxon>Bacteria</taxon>
        <taxon>Bacillati</taxon>
        <taxon>Bacillota</taxon>
        <taxon>Bacilli</taxon>
        <taxon>Bacillales</taxon>
        <taxon>Paenibacillaceae</taxon>
        <taxon>Paenibacillus</taxon>
    </lineage>
</organism>
<dbReference type="PANTHER" id="PTHR43133">
    <property type="entry name" value="RNA POLYMERASE ECF-TYPE SIGMA FACTO"/>
    <property type="match status" value="1"/>
</dbReference>
<protein>
    <submittedName>
        <fullName evidence="8">Sigma-70 family RNA polymerase sigma factor</fullName>
    </submittedName>
</protein>
<comment type="caution">
    <text evidence="8">The sequence shown here is derived from an EMBL/GenBank/DDBJ whole genome shotgun (WGS) entry which is preliminary data.</text>
</comment>
<dbReference type="InterPro" id="IPR013325">
    <property type="entry name" value="RNA_pol_sigma_r2"/>
</dbReference>
<keyword evidence="4" id="KW-0238">DNA-binding</keyword>
<proteinExistence type="inferred from homology"/>
<evidence type="ECO:0000259" key="7">
    <source>
        <dbReference type="Pfam" id="PF08281"/>
    </source>
</evidence>
<dbReference type="SUPFAM" id="SSF88946">
    <property type="entry name" value="Sigma2 domain of RNA polymerase sigma factors"/>
    <property type="match status" value="1"/>
</dbReference>
<dbReference type="GO" id="GO:0006352">
    <property type="term" value="P:DNA-templated transcription initiation"/>
    <property type="evidence" value="ECO:0007669"/>
    <property type="project" value="InterPro"/>
</dbReference>
<dbReference type="Gene3D" id="1.10.1740.10">
    <property type="match status" value="1"/>
</dbReference>
<feature type="domain" description="RNA polymerase sigma-70 region 2" evidence="6">
    <location>
        <begin position="19"/>
        <end position="84"/>
    </location>
</feature>
<dbReference type="RefSeq" id="WP_188176086.1">
    <property type="nucleotide sequence ID" value="NZ_JACVVD010000007.1"/>
</dbReference>
<dbReference type="Gene3D" id="1.10.10.10">
    <property type="entry name" value="Winged helix-like DNA-binding domain superfamily/Winged helix DNA-binding domain"/>
    <property type="match status" value="1"/>
</dbReference>
<dbReference type="InterPro" id="IPR029068">
    <property type="entry name" value="Glyas_Bleomycin-R_OHBP_Dase"/>
</dbReference>
<evidence type="ECO:0000256" key="3">
    <source>
        <dbReference type="ARBA" id="ARBA00023082"/>
    </source>
</evidence>
<evidence type="ECO:0000256" key="5">
    <source>
        <dbReference type="ARBA" id="ARBA00023163"/>
    </source>
</evidence>
<reference evidence="8" key="1">
    <citation type="submission" date="2020-09" db="EMBL/GenBank/DDBJ databases">
        <title>Draft Genome Sequence of Paenibacillus sp. WST5.</title>
        <authorList>
            <person name="Bao Z."/>
        </authorList>
    </citation>
    <scope>NUCLEOTIDE SEQUENCE</scope>
    <source>
        <strain evidence="8">WST5</strain>
    </source>
</reference>
<dbReference type="InterPro" id="IPR036388">
    <property type="entry name" value="WH-like_DNA-bd_sf"/>
</dbReference>
<dbReference type="InterPro" id="IPR039425">
    <property type="entry name" value="RNA_pol_sigma-70-like"/>
</dbReference>
<sequence>MDIHEHKNEREAIAFRIESIRLDLTAYCRAIAGNSWEADDLMQETVLRLMKVLQEEPDRKLSKSYLYRIAANLWRDQYRKQKRRPIEPLEQEHLEFTQHHDTRYETRELIEMLAHRLSPKHLVILLLMEVFQFTAKETASFLLSSEGAVQVALSRARSKLKTWSGNWETEPRRYLQAGEAPLDSAAFEAIVNGFRAHDAKAIYSAYLSLQGQGIRIHAIQRVGGKLFFTFQDPDGNLLMVNS</sequence>
<dbReference type="Proteomes" id="UP000650466">
    <property type="component" value="Unassembled WGS sequence"/>
</dbReference>
<dbReference type="EMBL" id="JACVVD010000007">
    <property type="protein sequence ID" value="MBD0382288.1"/>
    <property type="molecule type" value="Genomic_DNA"/>
</dbReference>